<dbReference type="Proteomes" id="UP000218334">
    <property type="component" value="Unassembled WGS sequence"/>
</dbReference>
<name>A0A2H3BYK8_9AGAR</name>
<protein>
    <submittedName>
        <fullName evidence="1">Uncharacterized protein</fullName>
    </submittedName>
</protein>
<feature type="non-terminal residue" evidence="1">
    <location>
        <position position="1"/>
    </location>
</feature>
<accession>A0A2H3BYK8</accession>
<organism evidence="1 2">
    <name type="scientific">Armillaria solidipes</name>
    <dbReference type="NCBI Taxonomy" id="1076256"/>
    <lineage>
        <taxon>Eukaryota</taxon>
        <taxon>Fungi</taxon>
        <taxon>Dikarya</taxon>
        <taxon>Basidiomycota</taxon>
        <taxon>Agaricomycotina</taxon>
        <taxon>Agaricomycetes</taxon>
        <taxon>Agaricomycetidae</taxon>
        <taxon>Agaricales</taxon>
        <taxon>Marasmiineae</taxon>
        <taxon>Physalacriaceae</taxon>
        <taxon>Armillaria</taxon>
    </lineage>
</organism>
<gene>
    <name evidence="1" type="ORF">ARMSODRAFT_882801</name>
</gene>
<dbReference type="AlphaFoldDB" id="A0A2H3BYK8"/>
<sequence>LIGVDAYRSFPLGGCILDALSIKSFLTDDLGVSEERTHPISPRSRNPNPRRSLGTFPRQHCRCALQSRYNGSVERGDNIIVYYVGHGSSYHCSEHFDTKCRSDVCHTEALCPLDRDTKWISDISSTFF</sequence>
<evidence type="ECO:0000313" key="2">
    <source>
        <dbReference type="Proteomes" id="UP000218334"/>
    </source>
</evidence>
<dbReference type="Gene3D" id="3.40.50.1460">
    <property type="match status" value="1"/>
</dbReference>
<evidence type="ECO:0000313" key="1">
    <source>
        <dbReference type="EMBL" id="PBK72072.1"/>
    </source>
</evidence>
<reference evidence="2" key="1">
    <citation type="journal article" date="2017" name="Nat. Ecol. Evol.">
        <title>Genome expansion and lineage-specific genetic innovations in the forest pathogenic fungi Armillaria.</title>
        <authorList>
            <person name="Sipos G."/>
            <person name="Prasanna A.N."/>
            <person name="Walter M.C."/>
            <person name="O'Connor E."/>
            <person name="Balint B."/>
            <person name="Krizsan K."/>
            <person name="Kiss B."/>
            <person name="Hess J."/>
            <person name="Varga T."/>
            <person name="Slot J."/>
            <person name="Riley R."/>
            <person name="Boka B."/>
            <person name="Rigling D."/>
            <person name="Barry K."/>
            <person name="Lee J."/>
            <person name="Mihaltcheva S."/>
            <person name="LaButti K."/>
            <person name="Lipzen A."/>
            <person name="Waldron R."/>
            <person name="Moloney N.M."/>
            <person name="Sperisen C."/>
            <person name="Kredics L."/>
            <person name="Vagvoelgyi C."/>
            <person name="Patrignani A."/>
            <person name="Fitzpatrick D."/>
            <person name="Nagy I."/>
            <person name="Doyle S."/>
            <person name="Anderson J.B."/>
            <person name="Grigoriev I.V."/>
            <person name="Gueldener U."/>
            <person name="Muensterkoetter M."/>
            <person name="Nagy L.G."/>
        </authorList>
    </citation>
    <scope>NUCLEOTIDE SEQUENCE [LARGE SCALE GENOMIC DNA]</scope>
    <source>
        <strain evidence="2">28-4</strain>
    </source>
</reference>
<dbReference type="EMBL" id="KZ293422">
    <property type="protein sequence ID" value="PBK72072.1"/>
    <property type="molecule type" value="Genomic_DNA"/>
</dbReference>
<proteinExistence type="predicted"/>
<keyword evidence="2" id="KW-1185">Reference proteome</keyword>